<reference evidence="10" key="1">
    <citation type="journal article" date="2020" name="Stud. Mycol.">
        <title>101 Dothideomycetes genomes: a test case for predicting lifestyles and emergence of pathogens.</title>
        <authorList>
            <person name="Haridas S."/>
            <person name="Albert R."/>
            <person name="Binder M."/>
            <person name="Bloem J."/>
            <person name="Labutti K."/>
            <person name="Salamov A."/>
            <person name="Andreopoulos B."/>
            <person name="Baker S."/>
            <person name="Barry K."/>
            <person name="Bills G."/>
            <person name="Bluhm B."/>
            <person name="Cannon C."/>
            <person name="Castanera R."/>
            <person name="Culley D."/>
            <person name="Daum C."/>
            <person name="Ezra D."/>
            <person name="Gonzalez J."/>
            <person name="Henrissat B."/>
            <person name="Kuo A."/>
            <person name="Liang C."/>
            <person name="Lipzen A."/>
            <person name="Lutzoni F."/>
            <person name="Magnuson J."/>
            <person name="Mondo S."/>
            <person name="Nolan M."/>
            <person name="Ohm R."/>
            <person name="Pangilinan J."/>
            <person name="Park H.-J."/>
            <person name="Ramirez L."/>
            <person name="Alfaro M."/>
            <person name="Sun H."/>
            <person name="Tritt A."/>
            <person name="Yoshinaga Y."/>
            <person name="Zwiers L.-H."/>
            <person name="Turgeon B."/>
            <person name="Goodwin S."/>
            <person name="Spatafora J."/>
            <person name="Crous P."/>
            <person name="Grigoriev I."/>
        </authorList>
    </citation>
    <scope>NUCLEOTIDE SEQUENCE</scope>
    <source>
        <strain evidence="10">CBS 113389</strain>
    </source>
</reference>
<feature type="domain" description="PI-PLC Y-box" evidence="9">
    <location>
        <begin position="321"/>
        <end position="438"/>
    </location>
</feature>
<dbReference type="InterPro" id="IPR000008">
    <property type="entry name" value="C2_dom"/>
</dbReference>
<dbReference type="GO" id="GO:0048015">
    <property type="term" value="P:phosphatidylinositol-mediated signaling"/>
    <property type="evidence" value="ECO:0007669"/>
    <property type="project" value="TreeGrafter"/>
</dbReference>
<keyword evidence="4 7" id="KW-0443">Lipid metabolism</keyword>
<comment type="function">
    <text evidence="6">The production of the second messenger molecules diacylglycerol (DAG) and inositol 1,4,5-trisphosphate (IP3) is mediated by activated phosphatidylinositol-specific phospholipase C enzymes.</text>
</comment>
<dbReference type="InterPro" id="IPR017946">
    <property type="entry name" value="PLC-like_Pdiesterase_TIM-brl"/>
</dbReference>
<dbReference type="CDD" id="cd00275">
    <property type="entry name" value="C2_PLC_like"/>
    <property type="match status" value="1"/>
</dbReference>
<comment type="catalytic activity">
    <reaction evidence="1 7">
        <text>a 1,2-diacyl-sn-glycero-3-phospho-(1D-myo-inositol-4,5-bisphosphate) + H2O = 1D-myo-inositol 1,4,5-trisphosphate + a 1,2-diacyl-sn-glycerol + H(+)</text>
        <dbReference type="Rhea" id="RHEA:33179"/>
        <dbReference type="ChEBI" id="CHEBI:15377"/>
        <dbReference type="ChEBI" id="CHEBI:15378"/>
        <dbReference type="ChEBI" id="CHEBI:17815"/>
        <dbReference type="ChEBI" id="CHEBI:58456"/>
        <dbReference type="ChEBI" id="CHEBI:203600"/>
        <dbReference type="EC" id="3.1.4.11"/>
    </reaction>
</comment>
<proteinExistence type="predicted"/>
<dbReference type="PROSITE" id="PS50007">
    <property type="entry name" value="PIPLC_X_DOMAIN"/>
    <property type="match status" value="1"/>
</dbReference>
<dbReference type="AlphaFoldDB" id="A0A6A6PZN2"/>
<dbReference type="Proteomes" id="UP000799767">
    <property type="component" value="Unassembled WGS sequence"/>
</dbReference>
<dbReference type="GeneID" id="54474084"/>
<evidence type="ECO:0000256" key="4">
    <source>
        <dbReference type="ARBA" id="ARBA00023098"/>
    </source>
</evidence>
<dbReference type="Pfam" id="PF00387">
    <property type="entry name" value="PI-PLC-Y"/>
    <property type="match status" value="1"/>
</dbReference>
<dbReference type="SUPFAM" id="SSF49562">
    <property type="entry name" value="C2 domain (Calcium/lipid-binding domain, CaLB)"/>
    <property type="match status" value="1"/>
</dbReference>
<evidence type="ECO:0000256" key="3">
    <source>
        <dbReference type="ARBA" id="ARBA00022963"/>
    </source>
</evidence>
<evidence type="ECO:0000256" key="1">
    <source>
        <dbReference type="ARBA" id="ARBA00001195"/>
    </source>
</evidence>
<dbReference type="SMART" id="SM00149">
    <property type="entry name" value="PLCYc"/>
    <property type="match status" value="1"/>
</dbReference>
<name>A0A6A6PZN2_9PEZI</name>
<keyword evidence="3 7" id="KW-0442">Lipid degradation</keyword>
<dbReference type="EC" id="3.1.4.11" evidence="7"/>
<dbReference type="PROSITE" id="PS50004">
    <property type="entry name" value="C2"/>
    <property type="match status" value="1"/>
</dbReference>
<dbReference type="InterPro" id="IPR000909">
    <property type="entry name" value="PLipase_C_PInositol-sp_X_dom"/>
</dbReference>
<dbReference type="PANTHER" id="PTHR10336">
    <property type="entry name" value="PHOSPHOINOSITIDE-SPECIFIC PHOSPHOLIPASE C FAMILY PROTEIN"/>
    <property type="match status" value="1"/>
</dbReference>
<dbReference type="GO" id="GO:0016042">
    <property type="term" value="P:lipid catabolic process"/>
    <property type="evidence" value="ECO:0007669"/>
    <property type="project" value="UniProtKB-KW"/>
</dbReference>
<feature type="domain" description="C2" evidence="8">
    <location>
        <begin position="433"/>
        <end position="573"/>
    </location>
</feature>
<evidence type="ECO:0000259" key="9">
    <source>
        <dbReference type="PROSITE" id="PS50008"/>
    </source>
</evidence>
<dbReference type="Gene3D" id="3.20.20.190">
    <property type="entry name" value="Phosphatidylinositol (PI) phosphodiesterase"/>
    <property type="match status" value="1"/>
</dbReference>
<dbReference type="GO" id="GO:0004435">
    <property type="term" value="F:phosphatidylinositol-4,5-bisphosphate phospholipase C activity"/>
    <property type="evidence" value="ECO:0007669"/>
    <property type="project" value="UniProtKB-EC"/>
</dbReference>
<evidence type="ECO:0000259" key="8">
    <source>
        <dbReference type="PROSITE" id="PS50004"/>
    </source>
</evidence>
<dbReference type="PANTHER" id="PTHR10336:SF169">
    <property type="entry name" value="PHOSPHOINOSITIDE PHOSPHOLIPASE C"/>
    <property type="match status" value="1"/>
</dbReference>
<keyword evidence="5" id="KW-0807">Transducer</keyword>
<organism evidence="10 11">
    <name type="scientific">Neohortaea acidophila</name>
    <dbReference type="NCBI Taxonomy" id="245834"/>
    <lineage>
        <taxon>Eukaryota</taxon>
        <taxon>Fungi</taxon>
        <taxon>Dikarya</taxon>
        <taxon>Ascomycota</taxon>
        <taxon>Pezizomycotina</taxon>
        <taxon>Dothideomycetes</taxon>
        <taxon>Dothideomycetidae</taxon>
        <taxon>Mycosphaerellales</taxon>
        <taxon>Teratosphaeriaceae</taxon>
        <taxon>Neohortaea</taxon>
    </lineage>
</organism>
<dbReference type="InterPro" id="IPR001711">
    <property type="entry name" value="PLipase_C_Pinositol-sp_Y"/>
</dbReference>
<protein>
    <recommendedName>
        <fullName evidence="7">Phosphoinositide phospholipase C</fullName>
        <ecNumber evidence="7">3.1.4.11</ecNumber>
    </recommendedName>
</protein>
<dbReference type="SMART" id="SM00148">
    <property type="entry name" value="PLCXc"/>
    <property type="match status" value="1"/>
</dbReference>
<evidence type="ECO:0000256" key="7">
    <source>
        <dbReference type="RuleBase" id="RU361133"/>
    </source>
</evidence>
<dbReference type="PRINTS" id="PR00390">
    <property type="entry name" value="PHPHLIPASEC"/>
</dbReference>
<keyword evidence="11" id="KW-1185">Reference proteome</keyword>
<accession>A0A6A6PZN2</accession>
<sequence>MTSAAAIHAVSEGLHKLHVLPKVSTDAEDHGEAIGHSSVGGGGQSGLRSVNAKGVLRVSRALTAMLATEGVISDQDAEGDLAHPSAAVKALLEKPHIKVPPELLDKSHPLSEYFISSSHNTYLMGEQLYGTSGSEGYEVALQTGARCVEIDAWDNEENKEEPKVTHGYTLASHIPFRLVCETIRNVMDHEAKASARSGSRPGPILISLENHCHAQGQQRIVSIFKEVLGDRLISKAVRDEGHEEQKETGTQVRLEELEAKVALIVEFYFPDGKEIAAEEAMKEEEEVEVHDPNEDEAAKQARLKFEETKKNAPKPKIIPELAELGVYAQSVKPRDRSWLEGQLKGGPHDHLINVSETQVTDLMGSSKAQLAQHNSKHLMRVFPKGTRITSSNMNQVPYWGVGAQICALNWQTFGCALQLNEAMFAGSDGYVLKPAALRAGGSGQVSSGKKKKLQMLVEGATDLHIPPEYQIVVEPYVTCTLHHPDDLKNVRPKQKTEPYRSHKLTSRYKHFAPPASNPIWGKTLEWEYEENELAFLRILIKSEETFHKNPAWAVAAVRLSYVQQGWSFIRMLDLSGGETNCTLLVRFTITDA</sequence>
<dbReference type="Gene3D" id="2.60.40.150">
    <property type="entry name" value="C2 domain"/>
    <property type="match status" value="1"/>
</dbReference>
<dbReference type="FunFam" id="3.20.20.190:FF:000039">
    <property type="entry name" value="Phosphoinositide phospholipase C"/>
    <property type="match status" value="1"/>
</dbReference>
<evidence type="ECO:0000256" key="2">
    <source>
        <dbReference type="ARBA" id="ARBA00022801"/>
    </source>
</evidence>
<dbReference type="RefSeq" id="XP_033592237.1">
    <property type="nucleotide sequence ID" value="XM_033733082.1"/>
</dbReference>
<evidence type="ECO:0000256" key="6">
    <source>
        <dbReference type="ARBA" id="ARBA00059664"/>
    </source>
</evidence>
<dbReference type="EMBL" id="MU001633">
    <property type="protein sequence ID" value="KAF2485668.1"/>
    <property type="molecule type" value="Genomic_DNA"/>
</dbReference>
<keyword evidence="2 7" id="KW-0378">Hydrolase</keyword>
<dbReference type="OrthoDB" id="269822at2759"/>
<dbReference type="SUPFAM" id="SSF51695">
    <property type="entry name" value="PLC-like phosphodiesterases"/>
    <property type="match status" value="1"/>
</dbReference>
<dbReference type="PROSITE" id="PS50008">
    <property type="entry name" value="PIPLC_Y_DOMAIN"/>
    <property type="match status" value="1"/>
</dbReference>
<gene>
    <name evidence="10" type="ORF">BDY17DRAFT_294056</name>
</gene>
<evidence type="ECO:0000256" key="5">
    <source>
        <dbReference type="ARBA" id="ARBA00023224"/>
    </source>
</evidence>
<dbReference type="Pfam" id="PF00388">
    <property type="entry name" value="PI-PLC-X"/>
    <property type="match status" value="1"/>
</dbReference>
<evidence type="ECO:0000313" key="11">
    <source>
        <dbReference type="Proteomes" id="UP000799767"/>
    </source>
</evidence>
<dbReference type="InterPro" id="IPR001192">
    <property type="entry name" value="PI-PLC_fam"/>
</dbReference>
<evidence type="ECO:0000313" key="10">
    <source>
        <dbReference type="EMBL" id="KAF2485668.1"/>
    </source>
</evidence>
<dbReference type="GO" id="GO:0051209">
    <property type="term" value="P:release of sequestered calcium ion into cytosol"/>
    <property type="evidence" value="ECO:0007669"/>
    <property type="project" value="TreeGrafter"/>
</dbReference>
<dbReference type="InterPro" id="IPR035892">
    <property type="entry name" value="C2_domain_sf"/>
</dbReference>